<comment type="caution">
    <text evidence="4">The sequence shown here is derived from an EMBL/GenBank/DDBJ whole genome shotgun (WGS) entry which is preliminary data.</text>
</comment>
<evidence type="ECO:0000256" key="2">
    <source>
        <dbReference type="SAM" id="MobiDB-lite"/>
    </source>
</evidence>
<dbReference type="Gene3D" id="1.10.1470.10">
    <property type="entry name" value="YjbJ"/>
    <property type="match status" value="1"/>
</dbReference>
<dbReference type="InterPro" id="IPR008462">
    <property type="entry name" value="CsbD"/>
</dbReference>
<evidence type="ECO:0000256" key="1">
    <source>
        <dbReference type="ARBA" id="ARBA00009129"/>
    </source>
</evidence>
<sequence length="63" mass="6585">MGSTSDKMKGGANEAVGKMKKGIGGATDDASMQREGEAQEIKGETQQVKGDVKDSLKKGIDRT</sequence>
<organism evidence="4 5">
    <name type="scientific">Azotobacter bryophylli</name>
    <dbReference type="NCBI Taxonomy" id="1986537"/>
    <lineage>
        <taxon>Bacteria</taxon>
        <taxon>Pseudomonadati</taxon>
        <taxon>Pseudomonadota</taxon>
        <taxon>Gammaproteobacteria</taxon>
        <taxon>Pseudomonadales</taxon>
        <taxon>Pseudomonadaceae</taxon>
        <taxon>Azotobacter</taxon>
    </lineage>
</organism>
<proteinExistence type="inferred from homology"/>
<dbReference type="Pfam" id="PF05532">
    <property type="entry name" value="CsbD"/>
    <property type="match status" value="1"/>
</dbReference>
<reference evidence="5" key="1">
    <citation type="journal article" date="2019" name="Int. J. Syst. Evol. Microbiol.">
        <title>The Global Catalogue of Microorganisms (GCM) 10K type strain sequencing project: providing services to taxonomists for standard genome sequencing and annotation.</title>
        <authorList>
            <consortium name="The Broad Institute Genomics Platform"/>
            <consortium name="The Broad Institute Genome Sequencing Center for Infectious Disease"/>
            <person name="Wu L."/>
            <person name="Ma J."/>
        </authorList>
    </citation>
    <scope>NUCLEOTIDE SEQUENCE [LARGE SCALE GENOMIC DNA]</scope>
    <source>
        <strain evidence="5">KCTC 62195</strain>
    </source>
</reference>
<dbReference type="InterPro" id="IPR036629">
    <property type="entry name" value="YjbJ_sf"/>
</dbReference>
<feature type="region of interest" description="Disordered" evidence="2">
    <location>
        <begin position="1"/>
        <end position="63"/>
    </location>
</feature>
<comment type="similarity">
    <text evidence="1">Belongs to the UPF0337 (CsbD) family.</text>
</comment>
<feature type="compositionally biased region" description="Basic and acidic residues" evidence="2">
    <location>
        <begin position="31"/>
        <end position="43"/>
    </location>
</feature>
<keyword evidence="5" id="KW-1185">Reference proteome</keyword>
<dbReference type="Proteomes" id="UP001595457">
    <property type="component" value="Unassembled WGS sequence"/>
</dbReference>
<protein>
    <submittedName>
        <fullName evidence="4">CsbD family protein</fullName>
    </submittedName>
</protein>
<dbReference type="RefSeq" id="WP_377814981.1">
    <property type="nucleotide sequence ID" value="NZ_JBHRSJ010000029.1"/>
</dbReference>
<dbReference type="EMBL" id="JBHRSJ010000029">
    <property type="protein sequence ID" value="MFC2973298.1"/>
    <property type="molecule type" value="Genomic_DNA"/>
</dbReference>
<gene>
    <name evidence="4" type="ORF">ACFOJE_13900</name>
</gene>
<evidence type="ECO:0000313" key="5">
    <source>
        <dbReference type="Proteomes" id="UP001595457"/>
    </source>
</evidence>
<accession>A0ABV7AUS6</accession>
<dbReference type="SUPFAM" id="SSF69047">
    <property type="entry name" value="Hypothetical protein YjbJ"/>
    <property type="match status" value="1"/>
</dbReference>
<feature type="compositionally biased region" description="Basic and acidic residues" evidence="2">
    <location>
        <begin position="50"/>
        <end position="63"/>
    </location>
</feature>
<name>A0ABV7AUS6_9GAMM</name>
<feature type="domain" description="CsbD-like" evidence="3">
    <location>
        <begin position="6"/>
        <end position="58"/>
    </location>
</feature>
<evidence type="ECO:0000313" key="4">
    <source>
        <dbReference type="EMBL" id="MFC2973298.1"/>
    </source>
</evidence>
<evidence type="ECO:0000259" key="3">
    <source>
        <dbReference type="Pfam" id="PF05532"/>
    </source>
</evidence>